<proteinExistence type="predicted"/>
<gene>
    <name evidence="1" type="ORF">HID58_074871</name>
</gene>
<evidence type="ECO:0000313" key="2">
    <source>
        <dbReference type="Proteomes" id="UP000824890"/>
    </source>
</evidence>
<evidence type="ECO:0000313" key="1">
    <source>
        <dbReference type="EMBL" id="KAH0867849.1"/>
    </source>
</evidence>
<protein>
    <recommendedName>
        <fullName evidence="3">Zinc finger GRF-type domain-containing protein</fullName>
    </recommendedName>
</protein>
<dbReference type="EMBL" id="JAGKQM010000017">
    <property type="protein sequence ID" value="KAH0867849.1"/>
    <property type="molecule type" value="Genomic_DNA"/>
</dbReference>
<keyword evidence="2" id="KW-1185">Reference proteome</keyword>
<feature type="non-terminal residue" evidence="1">
    <location>
        <position position="1"/>
    </location>
</feature>
<name>A0ABQ7YI12_BRANA</name>
<accession>A0ABQ7YI12</accession>
<sequence length="114" mass="13462">DLIGPSGLRDEPVRIISSWNDKNLGRRFLRYDMYKVCNYMKCVTLGRGNNHCSYFRWFNEDEKKKKLVNELTTKITNKELAKKHVENEYEMDSCYEHGWKSKLMNLLCTGSDDG</sequence>
<reference evidence="1 2" key="1">
    <citation type="submission" date="2021-05" db="EMBL/GenBank/DDBJ databases">
        <title>Genome Assembly of Synthetic Allotetraploid Brassica napus Reveals Homoeologous Exchanges between Subgenomes.</title>
        <authorList>
            <person name="Davis J.T."/>
        </authorList>
    </citation>
    <scope>NUCLEOTIDE SEQUENCE [LARGE SCALE GENOMIC DNA]</scope>
    <source>
        <strain evidence="2">cv. Da-Ae</strain>
        <tissue evidence="1">Seedling</tissue>
    </source>
</reference>
<organism evidence="1 2">
    <name type="scientific">Brassica napus</name>
    <name type="common">Rape</name>
    <dbReference type="NCBI Taxonomy" id="3708"/>
    <lineage>
        <taxon>Eukaryota</taxon>
        <taxon>Viridiplantae</taxon>
        <taxon>Streptophyta</taxon>
        <taxon>Embryophyta</taxon>
        <taxon>Tracheophyta</taxon>
        <taxon>Spermatophyta</taxon>
        <taxon>Magnoliopsida</taxon>
        <taxon>eudicotyledons</taxon>
        <taxon>Gunneridae</taxon>
        <taxon>Pentapetalae</taxon>
        <taxon>rosids</taxon>
        <taxon>malvids</taxon>
        <taxon>Brassicales</taxon>
        <taxon>Brassicaceae</taxon>
        <taxon>Brassiceae</taxon>
        <taxon>Brassica</taxon>
    </lineage>
</organism>
<comment type="caution">
    <text evidence="1">The sequence shown here is derived from an EMBL/GenBank/DDBJ whole genome shotgun (WGS) entry which is preliminary data.</text>
</comment>
<evidence type="ECO:0008006" key="3">
    <source>
        <dbReference type="Google" id="ProtNLM"/>
    </source>
</evidence>
<feature type="non-terminal residue" evidence="1">
    <location>
        <position position="114"/>
    </location>
</feature>
<dbReference type="Proteomes" id="UP000824890">
    <property type="component" value="Unassembled WGS sequence"/>
</dbReference>